<dbReference type="Pfam" id="PF05425">
    <property type="entry name" value="CopD"/>
    <property type="match status" value="1"/>
</dbReference>
<feature type="transmembrane region" description="Helical" evidence="10">
    <location>
        <begin position="320"/>
        <end position="338"/>
    </location>
</feature>
<dbReference type="InterPro" id="IPR032694">
    <property type="entry name" value="CopC/D"/>
</dbReference>
<feature type="transmembrane region" description="Helical" evidence="10">
    <location>
        <begin position="506"/>
        <end position="528"/>
    </location>
</feature>
<dbReference type="Gene3D" id="2.60.40.1220">
    <property type="match status" value="1"/>
</dbReference>
<name>A0A931FDL3_9ACTN</name>
<evidence type="ECO:0000259" key="12">
    <source>
        <dbReference type="Pfam" id="PF04234"/>
    </source>
</evidence>
<feature type="domain" description="Copper resistance protein D" evidence="13">
    <location>
        <begin position="352"/>
        <end position="429"/>
    </location>
</feature>
<dbReference type="GO" id="GO:0006825">
    <property type="term" value="P:copper ion transport"/>
    <property type="evidence" value="ECO:0007669"/>
    <property type="project" value="InterPro"/>
</dbReference>
<reference evidence="14" key="1">
    <citation type="submission" date="2020-11" db="EMBL/GenBank/DDBJ databases">
        <title>Isolation and identification of active actinomycetes.</title>
        <authorList>
            <person name="Yu B."/>
        </authorList>
    </citation>
    <scope>NUCLEOTIDE SEQUENCE</scope>
    <source>
        <strain evidence="14">NEAU-YB345</strain>
    </source>
</reference>
<evidence type="ECO:0000256" key="8">
    <source>
        <dbReference type="ARBA" id="ARBA00023136"/>
    </source>
</evidence>
<dbReference type="Proteomes" id="UP000657385">
    <property type="component" value="Unassembled WGS sequence"/>
</dbReference>
<evidence type="ECO:0000256" key="2">
    <source>
        <dbReference type="ARBA" id="ARBA00022475"/>
    </source>
</evidence>
<keyword evidence="7" id="KW-0186">Copper</keyword>
<dbReference type="InterPro" id="IPR014755">
    <property type="entry name" value="Cu-Rt/internalin_Ig-like"/>
</dbReference>
<dbReference type="RefSeq" id="WP_196195984.1">
    <property type="nucleotide sequence ID" value="NZ_JADPRT010000009.1"/>
</dbReference>
<feature type="transmembrane region" description="Helical" evidence="10">
    <location>
        <begin position="387"/>
        <end position="408"/>
    </location>
</feature>
<feature type="transmembrane region" description="Helical" evidence="10">
    <location>
        <begin position="358"/>
        <end position="375"/>
    </location>
</feature>
<feature type="compositionally biased region" description="Acidic residues" evidence="9">
    <location>
        <begin position="444"/>
        <end position="454"/>
    </location>
</feature>
<dbReference type="InterPro" id="IPR008457">
    <property type="entry name" value="Cu-R_CopD_dom"/>
</dbReference>
<evidence type="ECO:0000256" key="10">
    <source>
        <dbReference type="SAM" id="Phobius"/>
    </source>
</evidence>
<dbReference type="Pfam" id="PF04234">
    <property type="entry name" value="CopC"/>
    <property type="match status" value="1"/>
</dbReference>
<sequence>MRRAVRSAAALFCLLATLLLGSAGVASAHAALLSTTPSQGTVLAVAPGTVTLHFSESVTLETGAVRVFDPNGKQVDTGTAGHAGNDPSTASVSLNPALDQTQGTYTVAWRVISADTHPVAGAFTFSIGRTTSPAALSGVETNSGSAATGFLYGLSRSVQYGTFALLAGSVALVLLGWPGGLRLRSVQRLMLTGWAGLLLSTLAELALRGTYEAGTGLGKVFDLTLLRQVLGEKLGVLLAVRVLLLAGAGVYLALLSGHAGASDPAAEAANDAPAVERRRRIWLSVGGAVLAVAIALTWPLGDHASVGMQVPLAITSDTVHVLAMGLWLGGLATVLVGLRRSTADGGIGVAGVRRFSTLALGAVSALAVTGVYQAWRGLGSWSALTSTTYGQLLLVKIGAVAVILGAAWMSRRWLGLLRADTPEQQADAAEALVAVGAPAVEAEAEAGGEAEAGADVESASGAASGDGADGGSEVDPARAAQLARQAKARQQASVRKAHQAAPARGMLLRSVAVEAAFAVVVLGVTTLLTNSAPGRAVAEQQAATAAANQGPVDVTLPYDTGGSTASAKGKITLDIDPARTGTNTMHAYLYDSTGKPVDVPEVDVTVTLAARSLGPMPVKVDHLDIGHWGAADVELPLPGTWTLAVTIRSDAIDETTVTTPVTVG</sequence>
<dbReference type="InterPro" id="IPR007348">
    <property type="entry name" value="CopC_dom"/>
</dbReference>
<keyword evidence="8 10" id="KW-0472">Membrane</keyword>
<feature type="transmembrane region" description="Helical" evidence="10">
    <location>
        <begin position="234"/>
        <end position="254"/>
    </location>
</feature>
<protein>
    <submittedName>
        <fullName evidence="14">Copper resistance protein CopC</fullName>
    </submittedName>
</protein>
<dbReference type="PANTHER" id="PTHR34820:SF4">
    <property type="entry name" value="INNER MEMBRANE PROTEIN YEBZ"/>
    <property type="match status" value="1"/>
</dbReference>
<evidence type="ECO:0000256" key="4">
    <source>
        <dbReference type="ARBA" id="ARBA00022723"/>
    </source>
</evidence>
<dbReference type="EMBL" id="JADPRT010000009">
    <property type="protein sequence ID" value="MBF9070832.1"/>
    <property type="molecule type" value="Genomic_DNA"/>
</dbReference>
<feature type="region of interest" description="Disordered" evidence="9">
    <location>
        <begin position="444"/>
        <end position="479"/>
    </location>
</feature>
<feature type="transmembrane region" description="Helical" evidence="10">
    <location>
        <begin position="281"/>
        <end position="300"/>
    </location>
</feature>
<keyword evidence="2" id="KW-1003">Cell membrane</keyword>
<evidence type="ECO:0000313" key="15">
    <source>
        <dbReference type="Proteomes" id="UP000657385"/>
    </source>
</evidence>
<comment type="caution">
    <text evidence="14">The sequence shown here is derived from an EMBL/GenBank/DDBJ whole genome shotgun (WGS) entry which is preliminary data.</text>
</comment>
<feature type="compositionally biased region" description="Low complexity" evidence="9">
    <location>
        <begin position="455"/>
        <end position="479"/>
    </location>
</feature>
<evidence type="ECO:0000256" key="1">
    <source>
        <dbReference type="ARBA" id="ARBA00004651"/>
    </source>
</evidence>
<dbReference type="GO" id="GO:0042597">
    <property type="term" value="C:periplasmic space"/>
    <property type="evidence" value="ECO:0007669"/>
    <property type="project" value="InterPro"/>
</dbReference>
<feature type="signal peptide" evidence="11">
    <location>
        <begin position="1"/>
        <end position="30"/>
    </location>
</feature>
<evidence type="ECO:0000256" key="3">
    <source>
        <dbReference type="ARBA" id="ARBA00022692"/>
    </source>
</evidence>
<evidence type="ECO:0000256" key="6">
    <source>
        <dbReference type="ARBA" id="ARBA00022989"/>
    </source>
</evidence>
<dbReference type="GO" id="GO:0005886">
    <property type="term" value="C:plasma membrane"/>
    <property type="evidence" value="ECO:0007669"/>
    <property type="project" value="UniProtKB-SubCell"/>
</dbReference>
<keyword evidence="6 10" id="KW-1133">Transmembrane helix</keyword>
<dbReference type="PANTHER" id="PTHR34820">
    <property type="entry name" value="INNER MEMBRANE PROTEIN YEBZ"/>
    <property type="match status" value="1"/>
</dbReference>
<feature type="domain" description="CopC" evidence="12">
    <location>
        <begin position="29"/>
        <end position="127"/>
    </location>
</feature>
<dbReference type="SUPFAM" id="SSF81296">
    <property type="entry name" value="E set domains"/>
    <property type="match status" value="1"/>
</dbReference>
<evidence type="ECO:0000256" key="9">
    <source>
        <dbReference type="SAM" id="MobiDB-lite"/>
    </source>
</evidence>
<keyword evidence="4" id="KW-0479">Metal-binding</keyword>
<gene>
    <name evidence="14" type="ORF">I2501_22720</name>
</gene>
<keyword evidence="5 11" id="KW-0732">Signal</keyword>
<comment type="subcellular location">
    <subcellularLocation>
        <location evidence="1">Cell membrane</location>
        <topology evidence="1">Multi-pass membrane protein</topology>
    </subcellularLocation>
</comment>
<accession>A0A931FDL3</accession>
<feature type="transmembrane region" description="Helical" evidence="10">
    <location>
        <begin position="158"/>
        <end position="177"/>
    </location>
</feature>
<keyword evidence="3 10" id="KW-0812">Transmembrane</keyword>
<dbReference type="AlphaFoldDB" id="A0A931FDL3"/>
<evidence type="ECO:0000256" key="11">
    <source>
        <dbReference type="SAM" id="SignalP"/>
    </source>
</evidence>
<organism evidence="14 15">
    <name type="scientific">Streptacidiphilus fuscans</name>
    <dbReference type="NCBI Taxonomy" id="2789292"/>
    <lineage>
        <taxon>Bacteria</taxon>
        <taxon>Bacillati</taxon>
        <taxon>Actinomycetota</taxon>
        <taxon>Actinomycetes</taxon>
        <taxon>Kitasatosporales</taxon>
        <taxon>Streptomycetaceae</taxon>
        <taxon>Streptacidiphilus</taxon>
    </lineage>
</organism>
<proteinExistence type="predicted"/>
<evidence type="ECO:0000256" key="7">
    <source>
        <dbReference type="ARBA" id="ARBA00023008"/>
    </source>
</evidence>
<evidence type="ECO:0000313" key="14">
    <source>
        <dbReference type="EMBL" id="MBF9070832.1"/>
    </source>
</evidence>
<dbReference type="InterPro" id="IPR014756">
    <property type="entry name" value="Ig_E-set"/>
</dbReference>
<evidence type="ECO:0000259" key="13">
    <source>
        <dbReference type="Pfam" id="PF05425"/>
    </source>
</evidence>
<feature type="transmembrane region" description="Helical" evidence="10">
    <location>
        <begin position="189"/>
        <end position="207"/>
    </location>
</feature>
<dbReference type="GO" id="GO:0005507">
    <property type="term" value="F:copper ion binding"/>
    <property type="evidence" value="ECO:0007669"/>
    <property type="project" value="InterPro"/>
</dbReference>
<feature type="chain" id="PRO_5039108522" evidence="11">
    <location>
        <begin position="31"/>
        <end position="664"/>
    </location>
</feature>
<keyword evidence="15" id="KW-1185">Reference proteome</keyword>
<evidence type="ECO:0000256" key="5">
    <source>
        <dbReference type="ARBA" id="ARBA00022729"/>
    </source>
</evidence>
<dbReference type="GO" id="GO:0046688">
    <property type="term" value="P:response to copper ion"/>
    <property type="evidence" value="ECO:0007669"/>
    <property type="project" value="InterPro"/>
</dbReference>